<protein>
    <submittedName>
        <fullName evidence="1">Uncharacterized protein</fullName>
    </submittedName>
</protein>
<dbReference type="AlphaFoldDB" id="A0A382XT97"/>
<reference evidence="1" key="1">
    <citation type="submission" date="2018-05" db="EMBL/GenBank/DDBJ databases">
        <authorList>
            <person name="Lanie J.A."/>
            <person name="Ng W.-L."/>
            <person name="Kazmierczak K.M."/>
            <person name="Andrzejewski T.M."/>
            <person name="Davidsen T.M."/>
            <person name="Wayne K.J."/>
            <person name="Tettelin H."/>
            <person name="Glass J.I."/>
            <person name="Rusch D."/>
            <person name="Podicherti R."/>
            <person name="Tsui H.-C.T."/>
            <person name="Winkler M.E."/>
        </authorList>
    </citation>
    <scope>NUCLEOTIDE SEQUENCE</scope>
</reference>
<sequence>MKYLLISLVLLFGLSDVAFSQSRFNKLFKEIKKVTQVKSRKSSGRKVVIQHMKSISKVDYMNGKYKKLIVPYEESGKVKSIQSDYKNGRYIRVIQRPRGQSITVNLKSDGATYDYWKNKGWY</sequence>
<proteinExistence type="predicted"/>
<organism evidence="1">
    <name type="scientific">marine metagenome</name>
    <dbReference type="NCBI Taxonomy" id="408172"/>
    <lineage>
        <taxon>unclassified sequences</taxon>
        <taxon>metagenomes</taxon>
        <taxon>ecological metagenomes</taxon>
    </lineage>
</organism>
<gene>
    <name evidence="1" type="ORF">METZ01_LOCUS426968</name>
</gene>
<evidence type="ECO:0000313" key="1">
    <source>
        <dbReference type="EMBL" id="SVD74114.1"/>
    </source>
</evidence>
<dbReference type="EMBL" id="UINC01170193">
    <property type="protein sequence ID" value="SVD74114.1"/>
    <property type="molecule type" value="Genomic_DNA"/>
</dbReference>
<name>A0A382XT97_9ZZZZ</name>
<accession>A0A382XT97</accession>